<protein>
    <submittedName>
        <fullName evidence="1">Uncharacterized protein</fullName>
    </submittedName>
</protein>
<proteinExistence type="predicted"/>
<reference evidence="2" key="1">
    <citation type="journal article" date="2017" name="bioRxiv">
        <title>Conservation of a gene cluster reveals novel cercosporin biosynthetic mechanisms and extends production to the genus Colletotrichum.</title>
        <authorList>
            <person name="de Jonge R."/>
            <person name="Ebert M.K."/>
            <person name="Huitt-Roehl C.R."/>
            <person name="Pal P."/>
            <person name="Suttle J.C."/>
            <person name="Spanner R.E."/>
            <person name="Neubauer J.D."/>
            <person name="Jurick W.M.II."/>
            <person name="Stott K.A."/>
            <person name="Secor G.A."/>
            <person name="Thomma B.P.H.J."/>
            <person name="Van de Peer Y."/>
            <person name="Townsend C.A."/>
            <person name="Bolton M.D."/>
        </authorList>
    </citation>
    <scope>NUCLEOTIDE SEQUENCE [LARGE SCALE GENOMIC DNA]</scope>
    <source>
        <strain evidence="2">CBS538.71</strain>
    </source>
</reference>
<accession>A0A2S6C6A8</accession>
<name>A0A2S6C6A8_9PEZI</name>
<evidence type="ECO:0000313" key="2">
    <source>
        <dbReference type="Proteomes" id="UP000237631"/>
    </source>
</evidence>
<dbReference type="OrthoDB" id="10009520at2759"/>
<organism evidence="1 2">
    <name type="scientific">Cercospora berteroae</name>
    <dbReference type="NCBI Taxonomy" id="357750"/>
    <lineage>
        <taxon>Eukaryota</taxon>
        <taxon>Fungi</taxon>
        <taxon>Dikarya</taxon>
        <taxon>Ascomycota</taxon>
        <taxon>Pezizomycotina</taxon>
        <taxon>Dothideomycetes</taxon>
        <taxon>Dothideomycetidae</taxon>
        <taxon>Mycosphaerellales</taxon>
        <taxon>Mycosphaerellaceae</taxon>
        <taxon>Cercospora</taxon>
    </lineage>
</organism>
<sequence>MARDRLAEGSYLREHATVRPAREEVNSISRYLVHSGQVLSEDRLGLFNHPEIKEAHRAMTKVMMPILKAFHQLEAKILEQGPVVEKGAAIAPAIREAYLSGIAKDDRASLLQYPAIANGYADLDRAVAAAPRDEILAELILQLQQEQES</sequence>
<gene>
    <name evidence="1" type="ORF">CBER1_04291</name>
</gene>
<dbReference type="EMBL" id="PNEN01000545">
    <property type="protein sequence ID" value="PPJ55240.1"/>
    <property type="molecule type" value="Genomic_DNA"/>
</dbReference>
<dbReference type="Proteomes" id="UP000237631">
    <property type="component" value="Unassembled WGS sequence"/>
</dbReference>
<evidence type="ECO:0000313" key="1">
    <source>
        <dbReference type="EMBL" id="PPJ55240.1"/>
    </source>
</evidence>
<comment type="caution">
    <text evidence="1">The sequence shown here is derived from an EMBL/GenBank/DDBJ whole genome shotgun (WGS) entry which is preliminary data.</text>
</comment>
<keyword evidence="2" id="KW-1185">Reference proteome</keyword>
<dbReference type="AlphaFoldDB" id="A0A2S6C6A8"/>